<feature type="region of interest" description="Disordered" evidence="1">
    <location>
        <begin position="38"/>
        <end position="62"/>
    </location>
</feature>
<accession>A0A9N9I464</accession>
<reference evidence="2" key="1">
    <citation type="submission" date="2021-06" db="EMBL/GenBank/DDBJ databases">
        <authorList>
            <person name="Kallberg Y."/>
            <person name="Tangrot J."/>
            <person name="Rosling A."/>
        </authorList>
    </citation>
    <scope>NUCLEOTIDE SEQUENCE</scope>
    <source>
        <strain evidence="2">87-6 pot B 2015</strain>
    </source>
</reference>
<feature type="compositionally biased region" description="Low complexity" evidence="1">
    <location>
        <begin position="38"/>
        <end position="53"/>
    </location>
</feature>
<protein>
    <submittedName>
        <fullName evidence="2">1935_t:CDS:1</fullName>
    </submittedName>
</protein>
<comment type="caution">
    <text evidence="2">The sequence shown here is derived from an EMBL/GenBank/DDBJ whole genome shotgun (WGS) entry which is preliminary data.</text>
</comment>
<sequence>DNYENVDKLAALFSFYKTLNSINEDDNMSQETDILQANNSIWSPSPPTSSSSNNEKREAQQI</sequence>
<evidence type="ECO:0000313" key="2">
    <source>
        <dbReference type="EMBL" id="CAG8720599.1"/>
    </source>
</evidence>
<evidence type="ECO:0000256" key="1">
    <source>
        <dbReference type="SAM" id="MobiDB-lite"/>
    </source>
</evidence>
<name>A0A9N9I464_FUNMO</name>
<organism evidence="2 3">
    <name type="scientific">Funneliformis mosseae</name>
    <name type="common">Endomycorrhizal fungus</name>
    <name type="synonym">Glomus mosseae</name>
    <dbReference type="NCBI Taxonomy" id="27381"/>
    <lineage>
        <taxon>Eukaryota</taxon>
        <taxon>Fungi</taxon>
        <taxon>Fungi incertae sedis</taxon>
        <taxon>Mucoromycota</taxon>
        <taxon>Glomeromycotina</taxon>
        <taxon>Glomeromycetes</taxon>
        <taxon>Glomerales</taxon>
        <taxon>Glomeraceae</taxon>
        <taxon>Funneliformis</taxon>
    </lineage>
</organism>
<dbReference type="AlphaFoldDB" id="A0A9N9I464"/>
<feature type="non-terminal residue" evidence="2">
    <location>
        <position position="62"/>
    </location>
</feature>
<keyword evidence="3" id="KW-1185">Reference proteome</keyword>
<dbReference type="Proteomes" id="UP000789375">
    <property type="component" value="Unassembled WGS sequence"/>
</dbReference>
<gene>
    <name evidence="2" type="ORF">FMOSSE_LOCUS14963</name>
</gene>
<proteinExistence type="predicted"/>
<dbReference type="EMBL" id="CAJVPP010013339">
    <property type="protein sequence ID" value="CAG8720599.1"/>
    <property type="molecule type" value="Genomic_DNA"/>
</dbReference>
<evidence type="ECO:0000313" key="3">
    <source>
        <dbReference type="Proteomes" id="UP000789375"/>
    </source>
</evidence>